<evidence type="ECO:0000256" key="3">
    <source>
        <dbReference type="ARBA" id="ARBA00008370"/>
    </source>
</evidence>
<evidence type="ECO:0000256" key="7">
    <source>
        <dbReference type="ARBA" id="ARBA00022792"/>
    </source>
</evidence>
<keyword evidence="8 12" id="KW-1133">Transmembrane helix</keyword>
<dbReference type="PANTHER" id="PTHR17130:SF14">
    <property type="entry name" value="CYTOCHROME C OXIDASE ASSEMBLY PROTEIN COX16 HOMOLOG, MITOCHONDRIAL"/>
    <property type="match status" value="1"/>
</dbReference>
<dbReference type="Pfam" id="PF14138">
    <property type="entry name" value="COX16"/>
    <property type="match status" value="1"/>
</dbReference>
<dbReference type="GO" id="GO:0033617">
    <property type="term" value="P:mitochondrial respiratory chain complex IV assembly"/>
    <property type="evidence" value="ECO:0007669"/>
    <property type="project" value="TreeGrafter"/>
</dbReference>
<dbReference type="GO" id="GO:0005743">
    <property type="term" value="C:mitochondrial inner membrane"/>
    <property type="evidence" value="ECO:0007669"/>
    <property type="project" value="UniProtKB-SubCell"/>
</dbReference>
<evidence type="ECO:0000256" key="8">
    <source>
        <dbReference type="ARBA" id="ARBA00022989"/>
    </source>
</evidence>
<keyword evidence="14" id="KW-1185">Reference proteome</keyword>
<evidence type="ECO:0000313" key="13">
    <source>
        <dbReference type="EMBL" id="PCH37641.1"/>
    </source>
</evidence>
<evidence type="ECO:0000256" key="5">
    <source>
        <dbReference type="ARBA" id="ARBA00019222"/>
    </source>
</evidence>
<keyword evidence="9" id="KW-0496">Mitochondrion</keyword>
<dbReference type="Proteomes" id="UP000218811">
    <property type="component" value="Unassembled WGS sequence"/>
</dbReference>
<keyword evidence="10 12" id="KW-0472">Membrane</keyword>
<accession>A0A2H3J6T6</accession>
<feature type="transmembrane region" description="Helical" evidence="12">
    <location>
        <begin position="20"/>
        <end position="40"/>
    </location>
</feature>
<dbReference type="AlphaFoldDB" id="A0A2H3J6T6"/>
<dbReference type="OrthoDB" id="5516033at2759"/>
<name>A0A2H3J6T6_WOLCO</name>
<evidence type="ECO:0000256" key="10">
    <source>
        <dbReference type="ARBA" id="ARBA00023136"/>
    </source>
</evidence>
<dbReference type="STRING" id="742152.A0A2H3J6T6"/>
<evidence type="ECO:0000256" key="11">
    <source>
        <dbReference type="SAM" id="MobiDB-lite"/>
    </source>
</evidence>
<sequence length="123" mass="14276">MPPFTRNPLNSDPLHRTLHHYPLLFGIPFLVVIVGASFALQTFTQTRYDLHDQKVTQVNKETELGLKKNRKKFDIREEYFKLEAARDDNWEQKRVPRLPGMPEWGLPPPEPEPPAQSKSSDKA</sequence>
<dbReference type="PANTHER" id="PTHR17130">
    <property type="entry name" value="MITOCHONDRIAL OUTER MEMBRANE PROTEIN 25"/>
    <property type="match status" value="1"/>
</dbReference>
<gene>
    <name evidence="13" type="ORF">WOLCODRAFT_113885</name>
</gene>
<feature type="region of interest" description="Disordered" evidence="11">
    <location>
        <begin position="91"/>
        <end position="123"/>
    </location>
</feature>
<evidence type="ECO:0000256" key="9">
    <source>
        <dbReference type="ARBA" id="ARBA00023128"/>
    </source>
</evidence>
<comment type="function">
    <text evidence="1">Required for the assembly of the mitochondrial respiratory chain complex IV (CIV), also known as cytochrome c oxidase. May participate in merging the COX1 and COX2 assembly lines.</text>
</comment>
<evidence type="ECO:0000256" key="12">
    <source>
        <dbReference type="SAM" id="Phobius"/>
    </source>
</evidence>
<evidence type="ECO:0000256" key="1">
    <source>
        <dbReference type="ARBA" id="ARBA00002490"/>
    </source>
</evidence>
<feature type="compositionally biased region" description="Pro residues" evidence="11">
    <location>
        <begin position="105"/>
        <end position="114"/>
    </location>
</feature>
<evidence type="ECO:0000256" key="2">
    <source>
        <dbReference type="ARBA" id="ARBA00004434"/>
    </source>
</evidence>
<reference evidence="13 14" key="1">
    <citation type="journal article" date="2012" name="Science">
        <title>The Paleozoic origin of enzymatic lignin decomposition reconstructed from 31 fungal genomes.</title>
        <authorList>
            <person name="Floudas D."/>
            <person name="Binder M."/>
            <person name="Riley R."/>
            <person name="Barry K."/>
            <person name="Blanchette R.A."/>
            <person name="Henrissat B."/>
            <person name="Martinez A.T."/>
            <person name="Otillar R."/>
            <person name="Spatafora J.W."/>
            <person name="Yadav J.S."/>
            <person name="Aerts A."/>
            <person name="Benoit I."/>
            <person name="Boyd A."/>
            <person name="Carlson A."/>
            <person name="Copeland A."/>
            <person name="Coutinho P.M."/>
            <person name="de Vries R.P."/>
            <person name="Ferreira P."/>
            <person name="Findley K."/>
            <person name="Foster B."/>
            <person name="Gaskell J."/>
            <person name="Glotzer D."/>
            <person name="Gorecki P."/>
            <person name="Heitman J."/>
            <person name="Hesse C."/>
            <person name="Hori C."/>
            <person name="Igarashi K."/>
            <person name="Jurgens J.A."/>
            <person name="Kallen N."/>
            <person name="Kersten P."/>
            <person name="Kohler A."/>
            <person name="Kuees U."/>
            <person name="Kumar T.K.A."/>
            <person name="Kuo A."/>
            <person name="LaButti K."/>
            <person name="Larrondo L.F."/>
            <person name="Lindquist E."/>
            <person name="Ling A."/>
            <person name="Lombard V."/>
            <person name="Lucas S."/>
            <person name="Lundell T."/>
            <person name="Martin R."/>
            <person name="McLaughlin D.J."/>
            <person name="Morgenstern I."/>
            <person name="Morin E."/>
            <person name="Murat C."/>
            <person name="Nagy L.G."/>
            <person name="Nolan M."/>
            <person name="Ohm R.A."/>
            <person name="Patyshakuliyeva A."/>
            <person name="Rokas A."/>
            <person name="Ruiz-Duenas F.J."/>
            <person name="Sabat G."/>
            <person name="Salamov A."/>
            <person name="Samejima M."/>
            <person name="Schmutz J."/>
            <person name="Slot J.C."/>
            <person name="St John F."/>
            <person name="Stenlid J."/>
            <person name="Sun H."/>
            <person name="Sun S."/>
            <person name="Syed K."/>
            <person name="Tsang A."/>
            <person name="Wiebenga A."/>
            <person name="Young D."/>
            <person name="Pisabarro A."/>
            <person name="Eastwood D.C."/>
            <person name="Martin F."/>
            <person name="Cullen D."/>
            <person name="Grigoriev I.V."/>
            <person name="Hibbett D.S."/>
        </authorList>
    </citation>
    <scope>NUCLEOTIDE SEQUENCE [LARGE SCALE GENOMIC DNA]</scope>
    <source>
        <strain evidence="13 14">MD-104</strain>
    </source>
</reference>
<keyword evidence="6 12" id="KW-0812">Transmembrane</keyword>
<evidence type="ECO:0000313" key="14">
    <source>
        <dbReference type="Proteomes" id="UP000218811"/>
    </source>
</evidence>
<organism evidence="13 14">
    <name type="scientific">Wolfiporia cocos (strain MD-104)</name>
    <name type="common">Brown rot fungus</name>
    <dbReference type="NCBI Taxonomy" id="742152"/>
    <lineage>
        <taxon>Eukaryota</taxon>
        <taxon>Fungi</taxon>
        <taxon>Dikarya</taxon>
        <taxon>Basidiomycota</taxon>
        <taxon>Agaricomycotina</taxon>
        <taxon>Agaricomycetes</taxon>
        <taxon>Polyporales</taxon>
        <taxon>Phaeolaceae</taxon>
        <taxon>Wolfiporia</taxon>
    </lineage>
</organism>
<evidence type="ECO:0000256" key="4">
    <source>
        <dbReference type="ARBA" id="ARBA00015368"/>
    </source>
</evidence>
<evidence type="ECO:0000256" key="6">
    <source>
        <dbReference type="ARBA" id="ARBA00022692"/>
    </source>
</evidence>
<comment type="subcellular location">
    <subcellularLocation>
        <location evidence="2">Mitochondrion inner membrane</location>
        <topology evidence="2">Single-pass membrane protein</topology>
    </subcellularLocation>
</comment>
<dbReference type="EMBL" id="KB467942">
    <property type="protein sequence ID" value="PCH37641.1"/>
    <property type="molecule type" value="Genomic_DNA"/>
</dbReference>
<comment type="similarity">
    <text evidence="3">Belongs to the COX16 family.</text>
</comment>
<keyword evidence="7" id="KW-0999">Mitochondrion inner membrane</keyword>
<proteinExistence type="inferred from homology"/>
<dbReference type="InterPro" id="IPR020164">
    <property type="entry name" value="Cyt_c_Oxase_assmbl_COX16"/>
</dbReference>
<protein>
    <recommendedName>
        <fullName evidence="4">Cytochrome c oxidase assembly protein COX16, mitochondrial</fullName>
    </recommendedName>
    <alternativeName>
        <fullName evidence="5">Cytochrome c oxidase assembly protein cox16, mitochondrial</fullName>
    </alternativeName>
</protein>
<dbReference type="OMA" id="MAIFQSK"/>